<comment type="similarity">
    <text evidence="9">Belongs to the disease resistance TIR-NB-LRR family.</text>
</comment>
<dbReference type="PROSITE" id="PS50104">
    <property type="entry name" value="TIR"/>
    <property type="match status" value="1"/>
</dbReference>
<gene>
    <name evidence="11" type="primary">N_249</name>
    <name evidence="11" type="ORF">CK203_051077</name>
</gene>
<dbReference type="InterPro" id="IPR035897">
    <property type="entry name" value="Toll_tir_struct_dom_sf"/>
</dbReference>
<dbReference type="SMART" id="SM00255">
    <property type="entry name" value="TIR"/>
    <property type="match status" value="1"/>
</dbReference>
<dbReference type="PANTHER" id="PTHR32009">
    <property type="entry name" value="TMV RESISTANCE PROTEIN N-LIKE"/>
    <property type="match status" value="1"/>
</dbReference>
<feature type="domain" description="TIR" evidence="10">
    <location>
        <begin position="68"/>
        <end position="206"/>
    </location>
</feature>
<evidence type="ECO:0000256" key="3">
    <source>
        <dbReference type="ARBA" id="ARBA00011982"/>
    </source>
</evidence>
<comment type="catalytic activity">
    <reaction evidence="8">
        <text>NAD(+) + H2O = ADP-D-ribose + nicotinamide + H(+)</text>
        <dbReference type="Rhea" id="RHEA:16301"/>
        <dbReference type="ChEBI" id="CHEBI:15377"/>
        <dbReference type="ChEBI" id="CHEBI:15378"/>
        <dbReference type="ChEBI" id="CHEBI:17154"/>
        <dbReference type="ChEBI" id="CHEBI:57540"/>
        <dbReference type="ChEBI" id="CHEBI:57967"/>
        <dbReference type="EC" id="3.2.2.6"/>
    </reaction>
    <physiologicalReaction direction="left-to-right" evidence="8">
        <dbReference type="Rhea" id="RHEA:16302"/>
    </physiologicalReaction>
</comment>
<evidence type="ECO:0000256" key="4">
    <source>
        <dbReference type="ARBA" id="ARBA00022490"/>
    </source>
</evidence>
<dbReference type="Gene3D" id="3.40.50.10140">
    <property type="entry name" value="Toll/interleukin-1 receptor homology (TIR) domain"/>
    <property type="match status" value="1"/>
</dbReference>
<dbReference type="InterPro" id="IPR000157">
    <property type="entry name" value="TIR_dom"/>
</dbReference>
<keyword evidence="6" id="KW-0520">NAD</keyword>
<evidence type="ECO:0000256" key="7">
    <source>
        <dbReference type="ARBA" id="ARBA00023242"/>
    </source>
</evidence>
<proteinExistence type="inferred from homology"/>
<dbReference type="GO" id="GO:0007165">
    <property type="term" value="P:signal transduction"/>
    <property type="evidence" value="ECO:0007669"/>
    <property type="project" value="InterPro"/>
</dbReference>
<evidence type="ECO:0000256" key="2">
    <source>
        <dbReference type="ARBA" id="ARBA00004496"/>
    </source>
</evidence>
<evidence type="ECO:0000256" key="8">
    <source>
        <dbReference type="ARBA" id="ARBA00047304"/>
    </source>
</evidence>
<dbReference type="PANTHER" id="PTHR32009:SF39">
    <property type="entry name" value="TIR DOMAIN-CONTAINING PROTEIN"/>
    <property type="match status" value="1"/>
</dbReference>
<comment type="caution">
    <text evidence="11">The sequence shown here is derived from an EMBL/GenBank/DDBJ whole genome shotgun (WGS) entry which is preliminary data.</text>
</comment>
<dbReference type="Proteomes" id="UP000288805">
    <property type="component" value="Unassembled WGS sequence"/>
</dbReference>
<evidence type="ECO:0000313" key="12">
    <source>
        <dbReference type="Proteomes" id="UP000288805"/>
    </source>
</evidence>
<evidence type="ECO:0000256" key="6">
    <source>
        <dbReference type="ARBA" id="ARBA00023027"/>
    </source>
</evidence>
<organism evidence="11 12">
    <name type="scientific">Vitis vinifera</name>
    <name type="common">Grape</name>
    <dbReference type="NCBI Taxonomy" id="29760"/>
    <lineage>
        <taxon>Eukaryota</taxon>
        <taxon>Viridiplantae</taxon>
        <taxon>Streptophyta</taxon>
        <taxon>Embryophyta</taxon>
        <taxon>Tracheophyta</taxon>
        <taxon>Spermatophyta</taxon>
        <taxon>Magnoliopsida</taxon>
        <taxon>eudicotyledons</taxon>
        <taxon>Gunneridae</taxon>
        <taxon>Pentapetalae</taxon>
        <taxon>rosids</taxon>
        <taxon>Vitales</taxon>
        <taxon>Vitaceae</taxon>
        <taxon>Viteae</taxon>
        <taxon>Vitis</taxon>
    </lineage>
</organism>
<sequence>MSFSVFPKLLGEIDSPSDSPPYSPPYSSSFSRNTTTFFPGWNYDVSPSYSPPYSPSYSRNTTTFFPGWNYDVFLSFRGEDTRRNFTDHLYKALVDKGICTFRDEEGLERGEIIDQNLLQAIEKSRNFIIIFSKNYANSESCLNELVKIMECRGRGRKALPIFYHVDPSEVEKQSGKYGEAFAVYENNANLEREQIQKWRTALTEASELAGYHIHYQ</sequence>
<dbReference type="GO" id="GO:0005737">
    <property type="term" value="C:cytoplasm"/>
    <property type="evidence" value="ECO:0007669"/>
    <property type="project" value="UniProtKB-SubCell"/>
</dbReference>
<keyword evidence="5" id="KW-0378">Hydrolase</keyword>
<dbReference type="SUPFAM" id="SSF52200">
    <property type="entry name" value="Toll/Interleukin receptor TIR domain"/>
    <property type="match status" value="1"/>
</dbReference>
<evidence type="ECO:0000256" key="5">
    <source>
        <dbReference type="ARBA" id="ARBA00022801"/>
    </source>
</evidence>
<dbReference type="EC" id="3.2.2.6" evidence="3"/>
<dbReference type="AlphaFoldDB" id="A0A438FVT8"/>
<evidence type="ECO:0000256" key="9">
    <source>
        <dbReference type="ARBA" id="ARBA00061488"/>
    </source>
</evidence>
<keyword evidence="4" id="KW-0963">Cytoplasm</keyword>
<evidence type="ECO:0000313" key="11">
    <source>
        <dbReference type="EMBL" id="RVW64059.1"/>
    </source>
</evidence>
<reference evidence="11 12" key="1">
    <citation type="journal article" date="2018" name="PLoS Genet.">
        <title>Population sequencing reveals clonal diversity and ancestral inbreeding in the grapevine cultivar Chardonnay.</title>
        <authorList>
            <person name="Roach M.J."/>
            <person name="Johnson D.L."/>
            <person name="Bohlmann J."/>
            <person name="van Vuuren H.J."/>
            <person name="Jones S.J."/>
            <person name="Pretorius I.S."/>
            <person name="Schmidt S.A."/>
            <person name="Borneman A.R."/>
        </authorList>
    </citation>
    <scope>NUCLEOTIDE SEQUENCE [LARGE SCALE GENOMIC DNA]</scope>
    <source>
        <strain evidence="12">cv. Chardonnay</strain>
        <tissue evidence="11">Leaf</tissue>
    </source>
</reference>
<accession>A0A438FVT8</accession>
<keyword evidence="7" id="KW-0539">Nucleus</keyword>
<comment type="subcellular location">
    <subcellularLocation>
        <location evidence="2">Cytoplasm</location>
    </subcellularLocation>
    <subcellularLocation>
        <location evidence="1">Nucleus</location>
    </subcellularLocation>
</comment>
<dbReference type="GO" id="GO:0043068">
    <property type="term" value="P:positive regulation of programmed cell death"/>
    <property type="evidence" value="ECO:0007669"/>
    <property type="project" value="UniProtKB-ARBA"/>
</dbReference>
<dbReference type="EMBL" id="QGNW01000726">
    <property type="protein sequence ID" value="RVW64059.1"/>
    <property type="molecule type" value="Genomic_DNA"/>
</dbReference>
<protein>
    <recommendedName>
        <fullName evidence="3">ADP-ribosyl cyclase/cyclic ADP-ribose hydrolase</fullName>
        <ecNumber evidence="3">3.2.2.6</ecNumber>
    </recommendedName>
</protein>
<evidence type="ECO:0000256" key="1">
    <source>
        <dbReference type="ARBA" id="ARBA00004123"/>
    </source>
</evidence>
<name>A0A438FVT8_VITVI</name>
<evidence type="ECO:0000259" key="10">
    <source>
        <dbReference type="PROSITE" id="PS50104"/>
    </source>
</evidence>
<dbReference type="GO" id="GO:0050832">
    <property type="term" value="P:defense response to fungus"/>
    <property type="evidence" value="ECO:0007669"/>
    <property type="project" value="UniProtKB-ARBA"/>
</dbReference>
<dbReference type="GO" id="GO:0061809">
    <property type="term" value="F:NAD+ nucleosidase activity, cyclic ADP-ribose generating"/>
    <property type="evidence" value="ECO:0007669"/>
    <property type="project" value="UniProtKB-EC"/>
</dbReference>
<dbReference type="Pfam" id="PF01582">
    <property type="entry name" value="TIR"/>
    <property type="match status" value="1"/>
</dbReference>
<dbReference type="GO" id="GO:0005634">
    <property type="term" value="C:nucleus"/>
    <property type="evidence" value="ECO:0007669"/>
    <property type="project" value="UniProtKB-SubCell"/>
</dbReference>
<dbReference type="FunFam" id="3.40.50.10140:FF:000007">
    <property type="entry name" value="Disease resistance protein (TIR-NBS-LRR class)"/>
    <property type="match status" value="1"/>
</dbReference>